<dbReference type="AlphaFoldDB" id="A0A3N0XV69"/>
<dbReference type="InterPro" id="IPR013320">
    <property type="entry name" value="ConA-like_dom_sf"/>
</dbReference>
<protein>
    <submittedName>
        <fullName evidence="2">Contactin-associated protein-like 2</fullName>
    </submittedName>
</protein>
<name>A0A3N0XV69_ANAGA</name>
<feature type="domain" description="Laminin G" evidence="1">
    <location>
        <begin position="21"/>
        <end position="78"/>
    </location>
</feature>
<dbReference type="InterPro" id="IPR001791">
    <property type="entry name" value="Laminin_G"/>
</dbReference>
<dbReference type="Gene3D" id="2.60.120.200">
    <property type="match status" value="1"/>
</dbReference>
<gene>
    <name evidence="2" type="ORF">DPX16_13858</name>
</gene>
<dbReference type="SUPFAM" id="SSF49899">
    <property type="entry name" value="Concanavalin A-like lectins/glucanases"/>
    <property type="match status" value="1"/>
</dbReference>
<evidence type="ECO:0000259" key="1">
    <source>
        <dbReference type="Pfam" id="PF02210"/>
    </source>
</evidence>
<dbReference type="Pfam" id="PF02210">
    <property type="entry name" value="Laminin_G_2"/>
    <property type="match status" value="1"/>
</dbReference>
<dbReference type="Proteomes" id="UP000281406">
    <property type="component" value="Unassembled WGS sequence"/>
</dbReference>
<evidence type="ECO:0000313" key="2">
    <source>
        <dbReference type="EMBL" id="ROJ70137.1"/>
    </source>
</evidence>
<proteinExistence type="predicted"/>
<dbReference type="EMBL" id="RJVU01059636">
    <property type="protein sequence ID" value="ROJ70137.1"/>
    <property type="molecule type" value="Genomic_DNA"/>
</dbReference>
<sequence length="120" mass="13704">MAESALPSYHQQLLRDKFIRGSGLNDGEWHDVRFLAKENFAMLTIDGDEASAVRTNSPVQITTGSTYHFGGKFTNLQRPKLRMPKYHKNRSSDLLTLPAELVADTDLQRPLYSFLLRDQH</sequence>
<accession>A0A3N0XV69</accession>
<evidence type="ECO:0000313" key="3">
    <source>
        <dbReference type="Proteomes" id="UP000281406"/>
    </source>
</evidence>
<comment type="caution">
    <text evidence="2">The sequence shown here is derived from an EMBL/GenBank/DDBJ whole genome shotgun (WGS) entry which is preliminary data.</text>
</comment>
<reference evidence="2 3" key="1">
    <citation type="submission" date="2018-10" db="EMBL/GenBank/DDBJ databases">
        <title>Genome assembly for a Yunnan-Guizhou Plateau 3E fish, Anabarilius grahami (Regan), and its evolutionary and genetic applications.</title>
        <authorList>
            <person name="Jiang W."/>
        </authorList>
    </citation>
    <scope>NUCLEOTIDE SEQUENCE [LARGE SCALE GENOMIC DNA]</scope>
    <source>
        <strain evidence="2">AG-KIZ</strain>
        <tissue evidence="2">Muscle</tissue>
    </source>
</reference>
<keyword evidence="3" id="KW-1185">Reference proteome</keyword>
<dbReference type="OrthoDB" id="9384712at2759"/>
<organism evidence="2 3">
    <name type="scientific">Anabarilius grahami</name>
    <name type="common">Kanglang fish</name>
    <name type="synonym">Barilius grahami</name>
    <dbReference type="NCBI Taxonomy" id="495550"/>
    <lineage>
        <taxon>Eukaryota</taxon>
        <taxon>Metazoa</taxon>
        <taxon>Chordata</taxon>
        <taxon>Craniata</taxon>
        <taxon>Vertebrata</taxon>
        <taxon>Euteleostomi</taxon>
        <taxon>Actinopterygii</taxon>
        <taxon>Neopterygii</taxon>
        <taxon>Teleostei</taxon>
        <taxon>Ostariophysi</taxon>
        <taxon>Cypriniformes</taxon>
        <taxon>Xenocyprididae</taxon>
        <taxon>Xenocypridinae</taxon>
        <taxon>Xenocypridinae incertae sedis</taxon>
        <taxon>Anabarilius</taxon>
    </lineage>
</organism>